<evidence type="ECO:0000259" key="1">
    <source>
        <dbReference type="Pfam" id="PF01370"/>
    </source>
</evidence>
<dbReference type="PANTHER" id="PTHR48079:SF6">
    <property type="entry name" value="NAD(P)-BINDING DOMAIN-CONTAINING PROTEIN-RELATED"/>
    <property type="match status" value="1"/>
</dbReference>
<gene>
    <name evidence="2" type="ORF">GCM10023175_66270</name>
</gene>
<reference evidence="3" key="1">
    <citation type="journal article" date="2019" name="Int. J. Syst. Evol. Microbiol.">
        <title>The Global Catalogue of Microorganisms (GCM) 10K type strain sequencing project: providing services to taxonomists for standard genome sequencing and annotation.</title>
        <authorList>
            <consortium name="The Broad Institute Genomics Platform"/>
            <consortium name="The Broad Institute Genome Sequencing Center for Infectious Disease"/>
            <person name="Wu L."/>
            <person name="Ma J."/>
        </authorList>
    </citation>
    <scope>NUCLEOTIDE SEQUENCE [LARGE SCALE GENOMIC DNA]</scope>
    <source>
        <strain evidence="3">JCM 17906</strain>
    </source>
</reference>
<proteinExistence type="predicted"/>
<feature type="domain" description="NAD-dependent epimerase/dehydratase" evidence="1">
    <location>
        <begin position="8"/>
        <end position="245"/>
    </location>
</feature>
<evidence type="ECO:0000313" key="3">
    <source>
        <dbReference type="Proteomes" id="UP001501598"/>
    </source>
</evidence>
<dbReference type="Proteomes" id="UP001501598">
    <property type="component" value="Unassembled WGS sequence"/>
</dbReference>
<dbReference type="Pfam" id="PF01370">
    <property type="entry name" value="Epimerase"/>
    <property type="match status" value="1"/>
</dbReference>
<dbReference type="Gene3D" id="3.40.50.720">
    <property type="entry name" value="NAD(P)-binding Rossmann-like Domain"/>
    <property type="match status" value="1"/>
</dbReference>
<dbReference type="RefSeq" id="WP_345427096.1">
    <property type="nucleotide sequence ID" value="NZ_BAABGT010000117.1"/>
</dbReference>
<sequence>MPTTRPRVVVTGATGNVGVALLRRIAEAGTHDVVGVCRHLPDPVPPFDSADWTSVDLAAPEAPERLRATFAGADAVVHLAWLIQPEDDAEGSARVNLDGTRAVLDAVAATGVPHVVFMSSVAVYAESPGGVPVAEDGARPGIDGSEYSAQKVRAEVLLDEFEAAHPDTVVTRLRAGLIVQREAAQAITAEFLGRLPGPVVRALRRGAVPLVPLPRGLFVQLVHSDDIADATWRAVQRRAPGAYNVTADALDVRGIAAVVGARAVPLPARVVGALVRLLHAARLSRMTPGWFAMMMGKPVADGARAHDLLGWVPRHSTTQAARDLLDGLAEPV</sequence>
<keyword evidence="3" id="KW-1185">Reference proteome</keyword>
<dbReference type="SUPFAM" id="SSF51735">
    <property type="entry name" value="NAD(P)-binding Rossmann-fold domains"/>
    <property type="match status" value="1"/>
</dbReference>
<dbReference type="InterPro" id="IPR036291">
    <property type="entry name" value="NAD(P)-bd_dom_sf"/>
</dbReference>
<name>A0ABP8S314_9PSEU</name>
<organism evidence="2 3">
    <name type="scientific">Pseudonocardia xishanensis</name>
    <dbReference type="NCBI Taxonomy" id="630995"/>
    <lineage>
        <taxon>Bacteria</taxon>
        <taxon>Bacillati</taxon>
        <taxon>Actinomycetota</taxon>
        <taxon>Actinomycetes</taxon>
        <taxon>Pseudonocardiales</taxon>
        <taxon>Pseudonocardiaceae</taxon>
        <taxon>Pseudonocardia</taxon>
    </lineage>
</organism>
<dbReference type="InterPro" id="IPR001509">
    <property type="entry name" value="Epimerase_deHydtase"/>
</dbReference>
<dbReference type="InterPro" id="IPR051783">
    <property type="entry name" value="NAD(P)-dependent_oxidoreduct"/>
</dbReference>
<accession>A0ABP8S314</accession>
<dbReference type="PANTHER" id="PTHR48079">
    <property type="entry name" value="PROTEIN YEEZ"/>
    <property type="match status" value="1"/>
</dbReference>
<dbReference type="EMBL" id="BAABGT010000117">
    <property type="protein sequence ID" value="GAA4559047.1"/>
    <property type="molecule type" value="Genomic_DNA"/>
</dbReference>
<comment type="caution">
    <text evidence="2">The sequence shown here is derived from an EMBL/GenBank/DDBJ whole genome shotgun (WGS) entry which is preliminary data.</text>
</comment>
<protein>
    <submittedName>
        <fullName evidence="2">NAD-dependent epimerase/dehydratase family protein</fullName>
    </submittedName>
</protein>
<evidence type="ECO:0000313" key="2">
    <source>
        <dbReference type="EMBL" id="GAA4559047.1"/>
    </source>
</evidence>